<proteinExistence type="predicted"/>
<sequence length="152" mass="14379">MLVETGLSVAGDVGAVSGATVTVGAGEVSGTAGTVESHGGGGGTIGVVDVAGVVVVVAPGVVSGSAHGSVVVVSVGASSGTRSGDGAGAGADCVVVGTAGVVSIGCARAADPPTATISTVVLAIRHRLIHLCRDMTEPRWGCESICDLFLLG</sequence>
<protein>
    <submittedName>
        <fullName evidence="1">Uncharacterized protein</fullName>
    </submittedName>
</protein>
<evidence type="ECO:0000313" key="2">
    <source>
        <dbReference type="Proteomes" id="UP001198630"/>
    </source>
</evidence>
<name>A0AAW4XQT5_RHORH</name>
<dbReference type="AlphaFoldDB" id="A0AAW4XQT5"/>
<comment type="caution">
    <text evidence="1">The sequence shown here is derived from an EMBL/GenBank/DDBJ whole genome shotgun (WGS) entry which is preliminary data.</text>
</comment>
<evidence type="ECO:0000313" key="1">
    <source>
        <dbReference type="EMBL" id="MCD2115065.1"/>
    </source>
</evidence>
<dbReference type="EMBL" id="JAJNCO010000046">
    <property type="protein sequence ID" value="MCD2115065.1"/>
    <property type="molecule type" value="Genomic_DNA"/>
</dbReference>
<dbReference type="Proteomes" id="UP001198630">
    <property type="component" value="Unassembled WGS sequence"/>
</dbReference>
<dbReference type="RefSeq" id="WP_230792959.1">
    <property type="nucleotide sequence ID" value="NZ_JAJNCO010000046.1"/>
</dbReference>
<reference evidence="1" key="1">
    <citation type="submission" date="2021-11" db="EMBL/GenBank/DDBJ databases">
        <title>Development of a sustainable strategy for remediation of hydrocarbon-contaminated territories based on the waste exchange concept.</title>
        <authorList>
            <person name="Elkin A."/>
        </authorList>
    </citation>
    <scope>NUCLEOTIDE SEQUENCE</scope>
    <source>
        <strain evidence="1">IEGM 757</strain>
    </source>
</reference>
<accession>A0AAW4XQT5</accession>
<organism evidence="1 2">
    <name type="scientific">Rhodococcus rhodochrous</name>
    <dbReference type="NCBI Taxonomy" id="1829"/>
    <lineage>
        <taxon>Bacteria</taxon>
        <taxon>Bacillati</taxon>
        <taxon>Actinomycetota</taxon>
        <taxon>Actinomycetes</taxon>
        <taxon>Mycobacteriales</taxon>
        <taxon>Nocardiaceae</taxon>
        <taxon>Rhodococcus</taxon>
    </lineage>
</organism>
<gene>
    <name evidence="1" type="ORF">LQ384_28760</name>
</gene>